<feature type="domain" description="Methyltransferase FkbM" evidence="1">
    <location>
        <begin position="66"/>
        <end position="209"/>
    </location>
</feature>
<evidence type="ECO:0000313" key="2">
    <source>
        <dbReference type="EMBL" id="GGE46549.1"/>
    </source>
</evidence>
<gene>
    <name evidence="2" type="ORF">GCM10011360_37280</name>
</gene>
<sequence length="242" mass="25770">MTDGAGPAGPDFGFSYAANEYGFYCVPDHYRGREIADLLTGGGVYEPATLRFLRRHLGDGDVVTGGAFIGDFIPALRGAMGKKTILHTFEPVPVSFAAARETIRINGLEGVEIHQVGVGATASKQPLLVKRPGGAAISAGERVVDEMEVDGDRVIEIDIVTIDSLVPAARKVSLIHLDVEGFEQPALEGAARVIAECRPMILCEVPKPWKARAILKTLSEAAPGVDYAIMGTIENNAIFVAR</sequence>
<dbReference type="NCBIfam" id="TIGR01444">
    <property type="entry name" value="fkbM_fam"/>
    <property type="match status" value="1"/>
</dbReference>
<keyword evidence="3" id="KW-1185">Reference proteome</keyword>
<reference evidence="3" key="1">
    <citation type="journal article" date="2019" name="Int. J. Syst. Evol. Microbiol.">
        <title>The Global Catalogue of Microorganisms (GCM) 10K type strain sequencing project: providing services to taxonomists for standard genome sequencing and annotation.</title>
        <authorList>
            <consortium name="The Broad Institute Genomics Platform"/>
            <consortium name="The Broad Institute Genome Sequencing Center for Infectious Disease"/>
            <person name="Wu L."/>
            <person name="Ma J."/>
        </authorList>
    </citation>
    <scope>NUCLEOTIDE SEQUENCE [LARGE SCALE GENOMIC DNA]</scope>
    <source>
        <strain evidence="3">CGMCC 1.12664</strain>
    </source>
</reference>
<comment type="caution">
    <text evidence="2">The sequence shown here is derived from an EMBL/GenBank/DDBJ whole genome shotgun (WGS) entry which is preliminary data.</text>
</comment>
<organism evidence="2 3">
    <name type="scientific">Primorskyibacter flagellatus</name>
    <dbReference type="NCBI Taxonomy" id="1387277"/>
    <lineage>
        <taxon>Bacteria</taxon>
        <taxon>Pseudomonadati</taxon>
        <taxon>Pseudomonadota</taxon>
        <taxon>Alphaproteobacteria</taxon>
        <taxon>Rhodobacterales</taxon>
        <taxon>Roseobacteraceae</taxon>
        <taxon>Primorskyibacter</taxon>
    </lineage>
</organism>
<name>A0A917EIV9_9RHOB</name>
<evidence type="ECO:0000313" key="3">
    <source>
        <dbReference type="Proteomes" id="UP000612855"/>
    </source>
</evidence>
<dbReference type="InterPro" id="IPR052514">
    <property type="entry name" value="SAM-dependent_MTase"/>
</dbReference>
<dbReference type="InterPro" id="IPR006342">
    <property type="entry name" value="FkbM_mtfrase"/>
</dbReference>
<dbReference type="AlphaFoldDB" id="A0A917EIV9"/>
<dbReference type="Gene3D" id="3.40.50.150">
    <property type="entry name" value="Vaccinia Virus protein VP39"/>
    <property type="match status" value="1"/>
</dbReference>
<dbReference type="Proteomes" id="UP000612855">
    <property type="component" value="Unassembled WGS sequence"/>
</dbReference>
<dbReference type="PANTHER" id="PTHR34203">
    <property type="entry name" value="METHYLTRANSFERASE, FKBM FAMILY PROTEIN"/>
    <property type="match status" value="1"/>
</dbReference>
<dbReference type="SUPFAM" id="SSF53335">
    <property type="entry name" value="S-adenosyl-L-methionine-dependent methyltransferases"/>
    <property type="match status" value="1"/>
</dbReference>
<protein>
    <recommendedName>
        <fullName evidence="1">Methyltransferase FkbM domain-containing protein</fullName>
    </recommendedName>
</protein>
<proteinExistence type="predicted"/>
<dbReference type="EMBL" id="BMFJ01000002">
    <property type="protein sequence ID" value="GGE46549.1"/>
    <property type="molecule type" value="Genomic_DNA"/>
</dbReference>
<dbReference type="Pfam" id="PF05050">
    <property type="entry name" value="Methyltransf_21"/>
    <property type="match status" value="1"/>
</dbReference>
<dbReference type="InterPro" id="IPR029063">
    <property type="entry name" value="SAM-dependent_MTases_sf"/>
</dbReference>
<dbReference type="RefSeq" id="WP_188479324.1">
    <property type="nucleotide sequence ID" value="NZ_BMFJ01000002.1"/>
</dbReference>
<accession>A0A917EIV9</accession>
<dbReference type="PANTHER" id="PTHR34203:SF15">
    <property type="entry name" value="SLL1173 PROTEIN"/>
    <property type="match status" value="1"/>
</dbReference>
<evidence type="ECO:0000259" key="1">
    <source>
        <dbReference type="Pfam" id="PF05050"/>
    </source>
</evidence>